<feature type="compositionally biased region" description="Polar residues" evidence="1">
    <location>
        <begin position="51"/>
        <end position="72"/>
    </location>
</feature>
<dbReference type="AlphaFoldDB" id="A0A0V0IP01"/>
<feature type="compositionally biased region" description="Basic and acidic residues" evidence="1">
    <location>
        <begin position="195"/>
        <end position="205"/>
    </location>
</feature>
<feature type="region of interest" description="Disordered" evidence="1">
    <location>
        <begin position="195"/>
        <end position="236"/>
    </location>
</feature>
<evidence type="ECO:0000256" key="1">
    <source>
        <dbReference type="SAM" id="MobiDB-lite"/>
    </source>
</evidence>
<feature type="region of interest" description="Disordered" evidence="1">
    <location>
        <begin position="49"/>
        <end position="84"/>
    </location>
</feature>
<feature type="compositionally biased region" description="Basic and acidic residues" evidence="1">
    <location>
        <begin position="214"/>
        <end position="236"/>
    </location>
</feature>
<accession>A0A0V0IP01</accession>
<protein>
    <submittedName>
        <fullName evidence="2">Putative ovule protein</fullName>
    </submittedName>
</protein>
<reference evidence="2" key="1">
    <citation type="submission" date="2015-12" db="EMBL/GenBank/DDBJ databases">
        <title>Gene expression during late stages of embryo sac development: a critical building block for successful pollen-pistil interactions.</title>
        <authorList>
            <person name="Liu Y."/>
            <person name="Joly V."/>
            <person name="Sabar M."/>
            <person name="Matton D.P."/>
        </authorList>
    </citation>
    <scope>NUCLEOTIDE SEQUENCE</scope>
</reference>
<proteinExistence type="predicted"/>
<evidence type="ECO:0000313" key="2">
    <source>
        <dbReference type="EMBL" id="JAP33648.1"/>
    </source>
</evidence>
<name>A0A0V0IP01_SOLCH</name>
<organism evidence="2">
    <name type="scientific">Solanum chacoense</name>
    <name type="common">Chaco potato</name>
    <dbReference type="NCBI Taxonomy" id="4108"/>
    <lineage>
        <taxon>Eukaryota</taxon>
        <taxon>Viridiplantae</taxon>
        <taxon>Streptophyta</taxon>
        <taxon>Embryophyta</taxon>
        <taxon>Tracheophyta</taxon>
        <taxon>Spermatophyta</taxon>
        <taxon>Magnoliopsida</taxon>
        <taxon>eudicotyledons</taxon>
        <taxon>Gunneridae</taxon>
        <taxon>Pentapetalae</taxon>
        <taxon>asterids</taxon>
        <taxon>lamiids</taxon>
        <taxon>Solanales</taxon>
        <taxon>Solanaceae</taxon>
        <taxon>Solanoideae</taxon>
        <taxon>Solaneae</taxon>
        <taxon>Solanum</taxon>
    </lineage>
</organism>
<feature type="compositionally biased region" description="Basic and acidic residues" evidence="1">
    <location>
        <begin position="73"/>
        <end position="82"/>
    </location>
</feature>
<sequence length="236" mass="26042">MANSISVDVILEYLRKNKLTRAEAAFRGELNDHPDLNGVLQKLTIEDKELSQSTEGASRGKATSETPGTTLRNSEDVYKETSSRSSGEISKELIIKEIECGTGRNGSDCNWKNVQEQKKVNESVGTSDKNFSFANSSEDTIDLYSWKYTPVNGPVRYQHDGGATIDLSSLVHSVKPKFNSSEVFDSGKAHAKCEEDVSFSGEKRTSWPGSTSKDTVEPKHDSGRNIELKEVDQKLS</sequence>
<dbReference type="EMBL" id="GEDG01004791">
    <property type="protein sequence ID" value="JAP33648.1"/>
    <property type="molecule type" value="Transcribed_RNA"/>
</dbReference>